<evidence type="ECO:0000313" key="3">
    <source>
        <dbReference type="Proteomes" id="UP000031802"/>
    </source>
</evidence>
<name>A0A0B8SYT1_9SPHI</name>
<feature type="signal peptide" evidence="1">
    <location>
        <begin position="1"/>
        <end position="42"/>
    </location>
</feature>
<dbReference type="Proteomes" id="UP000031802">
    <property type="component" value="Unassembled WGS sequence"/>
</dbReference>
<sequence>MQLVAIDNSYKIFIHYILTMKNRLKYLLAGLSALCFTAAVNAQERDDRATILNFKGIQYLSKDSLFYTNFRFRMQNRAGFSNQLDGESNGEFDARIRRLRMRIDGYIYTPRVSYSIQLAFTRSDQDFDDTGVANIVRDAVVFYNFSDDFYISFGQNKLPGNRQRVNSSGQLQFADRSLVNGNFTLDRDFGLTLNLSKKLGNMPINAKAAISTGEGRVASGTDDGLAYTGRVEFLPMGDFTNDGDYSEGDIEREPTPKLSVGGGYSYNDRTTREGGQLGRYVVNPFTLKTAFADAIFKYRGFAYQVEYMRRDVDNPFNIIDDQLNQIDGPEQQETYAYKGWGINQQTSYLINKGYEVAARYTHVEPHEQIRTYEDEVDVIELGLTKYVKAHRLKVQVNGNYTFKNGEFNNQSNKSSWGGMLQIELGI</sequence>
<dbReference type="AlphaFoldDB" id="A0A0B8SYT1"/>
<reference evidence="3" key="1">
    <citation type="submission" date="2014-04" db="EMBL/GenBank/DDBJ databases">
        <title>Whole-Genome optical mapping and complete genome sequence of Sphingobacterium deserti sp. nov., a new spaces isolated from desert in the west of China.</title>
        <authorList>
            <person name="Teng C."/>
            <person name="Zhou Z."/>
            <person name="Li X."/>
            <person name="Chen M."/>
            <person name="Lin M."/>
            <person name="Wang L."/>
            <person name="Su S."/>
            <person name="Zhang C."/>
            <person name="Zhang W."/>
        </authorList>
    </citation>
    <scope>NUCLEOTIDE SEQUENCE [LARGE SCALE GENOMIC DNA]</scope>
    <source>
        <strain evidence="3">ACCC05744</strain>
    </source>
</reference>
<evidence type="ECO:0000313" key="2">
    <source>
        <dbReference type="EMBL" id="KGE12331.1"/>
    </source>
</evidence>
<comment type="caution">
    <text evidence="2">The sequence shown here is derived from an EMBL/GenBank/DDBJ whole genome shotgun (WGS) entry which is preliminary data.</text>
</comment>
<reference evidence="2 3" key="2">
    <citation type="journal article" date="2015" name="PLoS ONE">
        <title>Whole-Genome Optical Mapping and Finished Genome Sequence of Sphingobacterium deserti sp. nov., a New Species Isolated from the Western Desert of China.</title>
        <authorList>
            <person name="Teng C."/>
            <person name="Zhou Z."/>
            <person name="Molnar I."/>
            <person name="Li X."/>
            <person name="Tang R."/>
            <person name="Chen M."/>
            <person name="Wang L."/>
            <person name="Su S."/>
            <person name="Zhang W."/>
            <person name="Lin M."/>
        </authorList>
    </citation>
    <scope>NUCLEOTIDE SEQUENCE [LARGE SCALE GENOMIC DNA]</scope>
    <source>
        <strain evidence="3">ACCC05744</strain>
    </source>
</reference>
<dbReference type="InterPro" id="IPR023614">
    <property type="entry name" value="Porin_dom_sf"/>
</dbReference>
<dbReference type="SUPFAM" id="SSF56935">
    <property type="entry name" value="Porins"/>
    <property type="match status" value="1"/>
</dbReference>
<protein>
    <submittedName>
        <fullName evidence="2">Phosphate-selective porin O and P</fullName>
    </submittedName>
</protein>
<dbReference type="Pfam" id="PF07396">
    <property type="entry name" value="Porin_O_P"/>
    <property type="match status" value="1"/>
</dbReference>
<dbReference type="EMBL" id="JJMU01000073">
    <property type="protein sequence ID" value="KGE12331.1"/>
    <property type="molecule type" value="Genomic_DNA"/>
</dbReference>
<accession>A0A0B8SYT1</accession>
<keyword evidence="1" id="KW-0732">Signal</keyword>
<dbReference type="Gene3D" id="2.40.160.10">
    <property type="entry name" value="Porin"/>
    <property type="match status" value="1"/>
</dbReference>
<proteinExistence type="predicted"/>
<dbReference type="PATRIC" id="fig|1229276.3.peg.4041"/>
<evidence type="ECO:0000256" key="1">
    <source>
        <dbReference type="SAM" id="SignalP"/>
    </source>
</evidence>
<dbReference type="InterPro" id="IPR010870">
    <property type="entry name" value="Porin_O/P"/>
</dbReference>
<dbReference type="eggNOG" id="COG3746">
    <property type="taxonomic scope" value="Bacteria"/>
</dbReference>
<dbReference type="STRING" id="1229276.DI53_3901"/>
<organism evidence="2 3">
    <name type="scientific">Sphingobacterium deserti</name>
    <dbReference type="NCBI Taxonomy" id="1229276"/>
    <lineage>
        <taxon>Bacteria</taxon>
        <taxon>Pseudomonadati</taxon>
        <taxon>Bacteroidota</taxon>
        <taxon>Sphingobacteriia</taxon>
        <taxon>Sphingobacteriales</taxon>
        <taxon>Sphingobacteriaceae</taxon>
        <taxon>Sphingobacterium</taxon>
    </lineage>
</organism>
<feature type="chain" id="PRO_5002125030" evidence="1">
    <location>
        <begin position="43"/>
        <end position="426"/>
    </location>
</feature>
<gene>
    <name evidence="2" type="ORF">DI53_3901</name>
</gene>
<keyword evidence="3" id="KW-1185">Reference proteome</keyword>